<feature type="transmembrane region" description="Helical" evidence="6">
    <location>
        <begin position="91"/>
        <end position="110"/>
    </location>
</feature>
<keyword evidence="8" id="KW-1185">Reference proteome</keyword>
<comment type="caution">
    <text evidence="7">The sequence shown here is derived from an EMBL/GenBank/DDBJ whole genome shotgun (WGS) entry which is preliminary data.</text>
</comment>
<evidence type="ECO:0000313" key="8">
    <source>
        <dbReference type="Proteomes" id="UP001149079"/>
    </source>
</evidence>
<dbReference type="OrthoDB" id="5348404at2759"/>
<evidence type="ECO:0000256" key="1">
    <source>
        <dbReference type="ARBA" id="ARBA00004141"/>
    </source>
</evidence>
<reference evidence="7" key="2">
    <citation type="journal article" date="2023" name="IMA Fungus">
        <title>Comparative genomic study of the Penicillium genus elucidates a diverse pangenome and 15 lateral gene transfer events.</title>
        <authorList>
            <person name="Petersen C."/>
            <person name="Sorensen T."/>
            <person name="Nielsen M.R."/>
            <person name="Sondergaard T.E."/>
            <person name="Sorensen J.L."/>
            <person name="Fitzpatrick D.A."/>
            <person name="Frisvad J.C."/>
            <person name="Nielsen K.L."/>
        </authorList>
    </citation>
    <scope>NUCLEOTIDE SEQUENCE</scope>
    <source>
        <strain evidence="7">IBT 22155</strain>
    </source>
</reference>
<evidence type="ECO:0000256" key="3">
    <source>
        <dbReference type="ARBA" id="ARBA00022989"/>
    </source>
</evidence>
<sequence>MGWPVCNSTTEDQTIQEIPLWDGGIPFHTLALMVGAACAIIACGVSLILILLHATHYSKPIEQRQWVSFPFSDSSASSIADMVFRRSIIRILFMVPVYSIVAWLSMYFYHDSVYFEVMGDCYEAFCISAFFSLMCHYIAQDLHSQKDYFRGIQPKPWLWPLNWLQKCCGGERIWRTPRSGLTWFNIVWVGVFQYCVMRVLMTIAAVVTQSLGVYCEASLSPAFAHIWVLVIESVSVTIAMYCLIQFYHQTSQDIKQHQPFLKIMSIKLVIFLSFWQSTLISLLVSEGALKQTDKIAMNDLKVGIPELMINVEMAIFSILHLWAFSWKTYRLTDMSSEVTDFYGNGKSVYQGGRYGVRALIDAMNPLDLLKAIGRSARWLFIGRKSRLLDPSYQPQESLGLQPPQEGSELTQHGTAYHGAGAAVSNGRKARYGDTPQEEADVLLGHAQPNPEVALMAPSPYASDFDDHIHDPPGRFYSRSPSPYGDLDSRSHVNLHPDPPISPYPSDKPLREQAPMPLPELYRPAHSRQS</sequence>
<feature type="transmembrane region" description="Helical" evidence="6">
    <location>
        <begin position="268"/>
        <end position="287"/>
    </location>
</feature>
<keyword evidence="3 6" id="KW-1133">Transmembrane helix</keyword>
<dbReference type="GO" id="GO:0016020">
    <property type="term" value="C:membrane"/>
    <property type="evidence" value="ECO:0007669"/>
    <property type="project" value="UniProtKB-SubCell"/>
</dbReference>
<evidence type="ECO:0000256" key="2">
    <source>
        <dbReference type="ARBA" id="ARBA00022692"/>
    </source>
</evidence>
<dbReference type="AlphaFoldDB" id="A0A9W9HGS2"/>
<evidence type="ECO:0000256" key="4">
    <source>
        <dbReference type="ARBA" id="ARBA00023136"/>
    </source>
</evidence>
<feature type="region of interest" description="Disordered" evidence="5">
    <location>
        <begin position="392"/>
        <end position="411"/>
    </location>
</feature>
<evidence type="ECO:0000256" key="6">
    <source>
        <dbReference type="SAM" id="Phobius"/>
    </source>
</evidence>
<dbReference type="InterPro" id="IPR005178">
    <property type="entry name" value="Ostalpha/TMEM184C"/>
</dbReference>
<dbReference type="RefSeq" id="XP_056526728.1">
    <property type="nucleotide sequence ID" value="XM_056661562.1"/>
</dbReference>
<dbReference type="EMBL" id="JAPQKL010000001">
    <property type="protein sequence ID" value="KAJ5146254.1"/>
    <property type="molecule type" value="Genomic_DNA"/>
</dbReference>
<evidence type="ECO:0000313" key="7">
    <source>
        <dbReference type="EMBL" id="KAJ5146254.1"/>
    </source>
</evidence>
<keyword evidence="2 6" id="KW-0812">Transmembrane</keyword>
<evidence type="ECO:0000256" key="5">
    <source>
        <dbReference type="SAM" id="MobiDB-lite"/>
    </source>
</evidence>
<name>A0A9W9HGS2_9EURO</name>
<feature type="region of interest" description="Disordered" evidence="5">
    <location>
        <begin position="452"/>
        <end position="529"/>
    </location>
</feature>
<organism evidence="7 8">
    <name type="scientific">Penicillium bovifimosum</name>
    <dbReference type="NCBI Taxonomy" id="126998"/>
    <lineage>
        <taxon>Eukaryota</taxon>
        <taxon>Fungi</taxon>
        <taxon>Dikarya</taxon>
        <taxon>Ascomycota</taxon>
        <taxon>Pezizomycotina</taxon>
        <taxon>Eurotiomycetes</taxon>
        <taxon>Eurotiomycetidae</taxon>
        <taxon>Eurotiales</taxon>
        <taxon>Aspergillaceae</taxon>
        <taxon>Penicillium</taxon>
    </lineage>
</organism>
<gene>
    <name evidence="7" type="ORF">N7515_000818</name>
</gene>
<dbReference type="SMART" id="SM01417">
    <property type="entry name" value="Solute_trans_a"/>
    <property type="match status" value="1"/>
</dbReference>
<feature type="transmembrane region" description="Helical" evidence="6">
    <location>
        <begin position="226"/>
        <end position="247"/>
    </location>
</feature>
<keyword evidence="4 6" id="KW-0472">Membrane</keyword>
<reference evidence="7" key="1">
    <citation type="submission" date="2022-11" db="EMBL/GenBank/DDBJ databases">
        <authorList>
            <person name="Petersen C."/>
        </authorList>
    </citation>
    <scope>NUCLEOTIDE SEQUENCE</scope>
    <source>
        <strain evidence="7">IBT 22155</strain>
    </source>
</reference>
<feature type="transmembrane region" description="Helical" evidence="6">
    <location>
        <begin position="122"/>
        <end position="139"/>
    </location>
</feature>
<feature type="transmembrane region" description="Helical" evidence="6">
    <location>
        <begin position="30"/>
        <end position="54"/>
    </location>
</feature>
<dbReference type="Pfam" id="PF03619">
    <property type="entry name" value="Solute_trans_a"/>
    <property type="match status" value="2"/>
</dbReference>
<proteinExistence type="predicted"/>
<dbReference type="PANTHER" id="PTHR23423">
    <property type="entry name" value="ORGANIC SOLUTE TRANSPORTER-RELATED"/>
    <property type="match status" value="1"/>
</dbReference>
<dbReference type="Proteomes" id="UP001149079">
    <property type="component" value="Unassembled WGS sequence"/>
</dbReference>
<comment type="subcellular location">
    <subcellularLocation>
        <location evidence="1">Membrane</location>
        <topology evidence="1">Multi-pass membrane protein</topology>
    </subcellularLocation>
</comment>
<feature type="transmembrane region" description="Helical" evidence="6">
    <location>
        <begin position="182"/>
        <end position="206"/>
    </location>
</feature>
<protein>
    <submittedName>
        <fullName evidence="7">Uncharacterized protein</fullName>
    </submittedName>
</protein>
<dbReference type="GeneID" id="81400732"/>
<accession>A0A9W9HGS2</accession>
<feature type="transmembrane region" description="Helical" evidence="6">
    <location>
        <begin position="307"/>
        <end position="326"/>
    </location>
</feature>